<name>A0A0E9PG88_ANGAN</name>
<dbReference type="AlphaFoldDB" id="A0A0E9PG88"/>
<proteinExistence type="predicted"/>
<accession>A0A0E9PG88</accession>
<reference evidence="1" key="2">
    <citation type="journal article" date="2015" name="Fish Shellfish Immunol.">
        <title>Early steps in the European eel (Anguilla anguilla)-Vibrio vulnificus interaction in the gills: Role of the RtxA13 toxin.</title>
        <authorList>
            <person name="Callol A."/>
            <person name="Pajuelo D."/>
            <person name="Ebbesson L."/>
            <person name="Teles M."/>
            <person name="MacKenzie S."/>
            <person name="Amaro C."/>
        </authorList>
    </citation>
    <scope>NUCLEOTIDE SEQUENCE</scope>
</reference>
<sequence>MKRERCLVYYAVTSNIICNSLSDMQGFDYIYGYRKRWIDLVGYDTKKVTSYIECRLGLTPHLVIAIM</sequence>
<organism evidence="1">
    <name type="scientific">Anguilla anguilla</name>
    <name type="common">European freshwater eel</name>
    <name type="synonym">Muraena anguilla</name>
    <dbReference type="NCBI Taxonomy" id="7936"/>
    <lineage>
        <taxon>Eukaryota</taxon>
        <taxon>Metazoa</taxon>
        <taxon>Chordata</taxon>
        <taxon>Craniata</taxon>
        <taxon>Vertebrata</taxon>
        <taxon>Euteleostomi</taxon>
        <taxon>Actinopterygii</taxon>
        <taxon>Neopterygii</taxon>
        <taxon>Teleostei</taxon>
        <taxon>Anguilliformes</taxon>
        <taxon>Anguillidae</taxon>
        <taxon>Anguilla</taxon>
    </lineage>
</organism>
<dbReference type="EMBL" id="GBXM01105023">
    <property type="protein sequence ID" value="JAH03554.1"/>
    <property type="molecule type" value="Transcribed_RNA"/>
</dbReference>
<reference evidence="1" key="1">
    <citation type="submission" date="2014-11" db="EMBL/GenBank/DDBJ databases">
        <authorList>
            <person name="Amaro Gonzalez C."/>
        </authorList>
    </citation>
    <scope>NUCLEOTIDE SEQUENCE</scope>
</reference>
<evidence type="ECO:0000313" key="1">
    <source>
        <dbReference type="EMBL" id="JAH03554.1"/>
    </source>
</evidence>
<protein>
    <submittedName>
        <fullName evidence="1">Uncharacterized protein</fullName>
    </submittedName>
</protein>